<accession>A0A8B7TR81</accession>
<sequence length="198" mass="20776">MCKRRATPFSPHPIQPLGVDPPSPPPVSSPPHPAAASPPRPPRVRSPPTAPPGLSPPHLHALLLLFQTLQQVAARRANIAGARGGRALRCGAPPRAHPAPASPLPAAASARCLSPHEQRPLGQPFISVLQSPGLPRWRGFCAERPTDVDFLCPDGVRSLTGTMCLGVVRSRHVPHGAGRREKRRAGVDGARWGGLGGG</sequence>
<organism evidence="2">
    <name type="scientific">Castor canadensis</name>
    <name type="common">American beaver</name>
    <dbReference type="NCBI Taxonomy" id="51338"/>
    <lineage>
        <taxon>Eukaryota</taxon>
        <taxon>Metazoa</taxon>
        <taxon>Chordata</taxon>
        <taxon>Craniata</taxon>
        <taxon>Vertebrata</taxon>
        <taxon>Euteleostomi</taxon>
        <taxon>Mammalia</taxon>
        <taxon>Eutheria</taxon>
        <taxon>Euarchontoglires</taxon>
        <taxon>Glires</taxon>
        <taxon>Rodentia</taxon>
        <taxon>Castorimorpha</taxon>
        <taxon>Castoridae</taxon>
        <taxon>Castor</taxon>
    </lineage>
</organism>
<dbReference type="AlphaFoldDB" id="A0A8B7TR81"/>
<feature type="region of interest" description="Disordered" evidence="1">
    <location>
        <begin position="173"/>
        <end position="198"/>
    </location>
</feature>
<proteinExistence type="predicted"/>
<feature type="region of interest" description="Disordered" evidence="1">
    <location>
        <begin position="1"/>
        <end position="56"/>
    </location>
</feature>
<dbReference type="KEGG" id="ccan:109678282"/>
<gene>
    <name evidence="2" type="primary">LOC109678282</name>
</gene>
<protein>
    <submittedName>
        <fullName evidence="2">Pollen-specific leucine-rich repeat extensin-like protein 4</fullName>
    </submittedName>
</protein>
<reference evidence="2" key="1">
    <citation type="submission" date="2025-08" db="UniProtKB">
        <authorList>
            <consortium name="RefSeq"/>
        </authorList>
    </citation>
    <scope>IDENTIFICATION</scope>
    <source>
        <tissue evidence="2">Leukocyte</tissue>
    </source>
</reference>
<dbReference type="RefSeq" id="XP_020009486.1">
    <property type="nucleotide sequence ID" value="XM_020153897.1"/>
</dbReference>
<evidence type="ECO:0000313" key="2">
    <source>
        <dbReference type="RefSeq" id="XP_020009486.1"/>
    </source>
</evidence>
<evidence type="ECO:0000256" key="1">
    <source>
        <dbReference type="SAM" id="MobiDB-lite"/>
    </source>
</evidence>
<name>A0A8B7TR81_CASCN</name>
<feature type="compositionally biased region" description="Pro residues" evidence="1">
    <location>
        <begin position="10"/>
        <end position="55"/>
    </location>
</feature>